<sequence length="83" mass="9408">MISRFFFVVGLILAFMWFLGVSSNFKSEGYFISDSVSTGGNILFFIAPVLSFFCIARHFKYGVKVVDIFLLVICIVAITYIFI</sequence>
<dbReference type="RefSeq" id="WP_165565682.1">
    <property type="nucleotide sequence ID" value="NZ_CP045857.1"/>
</dbReference>
<evidence type="ECO:0000256" key="1">
    <source>
        <dbReference type="SAM" id="Phobius"/>
    </source>
</evidence>
<dbReference type="EMBL" id="CP045857">
    <property type="protein sequence ID" value="QIJ06008.1"/>
    <property type="molecule type" value="Genomic_DNA"/>
</dbReference>
<feature type="transmembrane region" description="Helical" evidence="1">
    <location>
        <begin position="38"/>
        <end position="56"/>
    </location>
</feature>
<gene>
    <name evidence="2" type="ORF">GII14_18855</name>
</gene>
<proteinExistence type="predicted"/>
<name>A0A6G7LW39_9GAMM</name>
<evidence type="ECO:0000313" key="2">
    <source>
        <dbReference type="EMBL" id="QIJ06008.1"/>
    </source>
</evidence>
<feature type="transmembrane region" description="Helical" evidence="1">
    <location>
        <begin position="63"/>
        <end position="82"/>
    </location>
</feature>
<protein>
    <submittedName>
        <fullName evidence="2">Uncharacterized protein</fullName>
    </submittedName>
</protein>
<accession>A0A6G7LW39</accession>
<reference evidence="2 3" key="1">
    <citation type="submission" date="2019-11" db="EMBL/GenBank/DDBJ databases">
        <title>Complete Genome Sequence of Shewanella chilikensis Strain DC57, Isolated from Corroded Seal Rings at a floating production facility in Australia.</title>
        <authorList>
            <person name="Salgar-Chaparro S.J."/>
            <person name="Castillo-Villamizar G.A."/>
            <person name="Poehlein A."/>
            <person name="Daniel R."/>
            <person name="Machuca L."/>
        </authorList>
    </citation>
    <scope>NUCLEOTIDE SEQUENCE [LARGE SCALE GENOMIC DNA]</scope>
    <source>
        <strain evidence="2 3">DC57</strain>
    </source>
</reference>
<dbReference type="AlphaFoldDB" id="A0A6G7LW39"/>
<keyword evidence="1" id="KW-0812">Transmembrane</keyword>
<evidence type="ECO:0000313" key="3">
    <source>
        <dbReference type="Proteomes" id="UP000502117"/>
    </source>
</evidence>
<dbReference type="Proteomes" id="UP000502117">
    <property type="component" value="Chromosome"/>
</dbReference>
<organism evidence="2 3">
    <name type="scientific">Shewanella chilikensis</name>
    <dbReference type="NCBI Taxonomy" id="558541"/>
    <lineage>
        <taxon>Bacteria</taxon>
        <taxon>Pseudomonadati</taxon>
        <taxon>Pseudomonadota</taxon>
        <taxon>Gammaproteobacteria</taxon>
        <taxon>Alteromonadales</taxon>
        <taxon>Shewanellaceae</taxon>
        <taxon>Shewanella</taxon>
    </lineage>
</organism>
<keyword evidence="1" id="KW-1133">Transmembrane helix</keyword>
<dbReference type="KEGG" id="schk:GII14_18855"/>
<dbReference type="GeneID" id="99801782"/>
<keyword evidence="1" id="KW-0472">Membrane</keyword>